<dbReference type="OrthoDB" id="9809962at2"/>
<dbReference type="GeneID" id="88848711"/>
<dbReference type="InterPro" id="IPR051540">
    <property type="entry name" value="S-2-haloacid_dehalogenase"/>
</dbReference>
<dbReference type="Pfam" id="PF00702">
    <property type="entry name" value="Hydrolase"/>
    <property type="match status" value="1"/>
</dbReference>
<reference evidence="3" key="1">
    <citation type="submission" date="2018-11" db="EMBL/GenBank/DDBJ databases">
        <title>Comparative genomics of Parolsenella catena and Libanicoccus massiliensis: Reclassification of Libanicoccus massiliensis as Parolsenella massiliensis comb. nov.</title>
        <authorList>
            <person name="Sakamoto M."/>
            <person name="Ikeyama N."/>
            <person name="Murakami T."/>
            <person name="Mori H."/>
            <person name="Yuki M."/>
            <person name="Ohkuma M."/>
        </authorList>
    </citation>
    <scope>NUCLEOTIDE SEQUENCE [LARGE SCALE GENOMIC DNA]</scope>
    <source>
        <strain evidence="3">JCM 31932</strain>
    </source>
</reference>
<organism evidence="2 3">
    <name type="scientific">Parolsenella catena</name>
    <dbReference type="NCBI Taxonomy" id="2003188"/>
    <lineage>
        <taxon>Bacteria</taxon>
        <taxon>Bacillati</taxon>
        <taxon>Actinomycetota</taxon>
        <taxon>Coriobacteriia</taxon>
        <taxon>Coriobacteriales</taxon>
        <taxon>Atopobiaceae</taxon>
        <taxon>Parolsenella</taxon>
    </lineage>
</organism>
<dbReference type="Proteomes" id="UP000273154">
    <property type="component" value="Chromosome"/>
</dbReference>
<dbReference type="GO" id="GO:0016787">
    <property type="term" value="F:hydrolase activity"/>
    <property type="evidence" value="ECO:0007669"/>
    <property type="project" value="UniProtKB-KW"/>
</dbReference>
<dbReference type="InterPro" id="IPR023214">
    <property type="entry name" value="HAD_sf"/>
</dbReference>
<dbReference type="KEGG" id="pcat:Pcatena_05790"/>
<evidence type="ECO:0000256" key="1">
    <source>
        <dbReference type="ARBA" id="ARBA00022801"/>
    </source>
</evidence>
<dbReference type="PANTHER" id="PTHR43316">
    <property type="entry name" value="HYDROLASE, HALOACID DELAHOGENASE-RELATED"/>
    <property type="match status" value="1"/>
</dbReference>
<accession>A0A3G9K5E4</accession>
<dbReference type="InterPro" id="IPR006439">
    <property type="entry name" value="HAD-SF_hydro_IA"/>
</dbReference>
<dbReference type="PANTHER" id="PTHR43316:SF3">
    <property type="entry name" value="HALOACID DEHALOGENASE, TYPE II (AFU_ORTHOLOGUE AFUA_2G07750)-RELATED"/>
    <property type="match status" value="1"/>
</dbReference>
<sequence>MIKAVLFDMDATLLDINLTAFMGAYVADVSRILARISGKPTLAFGGAWARGYLAIANEVRTDGLTNLELFSATVERLTGVPVADPAIADAISCYERTVLPRRRGGLVGARPMEGGIAAIERAREMGLAVALATNPSFSQDCIRARMGWAGIADMPFARVSHMGNSTRLKPRARYYEEFVSALGLAPEECIMVGNDARRDFPHPDIGMPTAYVGHARPGRAAWSGRMSELADALPALVDRLNLAG</sequence>
<dbReference type="EMBL" id="AP019367">
    <property type="protein sequence ID" value="BBH49992.1"/>
    <property type="molecule type" value="Genomic_DNA"/>
</dbReference>
<dbReference type="InterPro" id="IPR036412">
    <property type="entry name" value="HAD-like_sf"/>
</dbReference>
<keyword evidence="1 2" id="KW-0378">Hydrolase</keyword>
<dbReference type="SUPFAM" id="SSF56784">
    <property type="entry name" value="HAD-like"/>
    <property type="match status" value="1"/>
</dbReference>
<evidence type="ECO:0000313" key="3">
    <source>
        <dbReference type="Proteomes" id="UP000273154"/>
    </source>
</evidence>
<evidence type="ECO:0000313" key="2">
    <source>
        <dbReference type="EMBL" id="BBH49992.1"/>
    </source>
</evidence>
<keyword evidence="3" id="KW-1185">Reference proteome</keyword>
<dbReference type="PRINTS" id="PR00413">
    <property type="entry name" value="HADHALOGNASE"/>
</dbReference>
<name>A0A3G9K5E4_9ACTN</name>
<gene>
    <name evidence="2" type="ORF">Pcatena_05790</name>
</gene>
<proteinExistence type="predicted"/>
<dbReference type="RefSeq" id="WP_126421473.1">
    <property type="nucleotide sequence ID" value="NZ_AP019367.1"/>
</dbReference>
<dbReference type="Gene3D" id="3.40.50.1000">
    <property type="entry name" value="HAD superfamily/HAD-like"/>
    <property type="match status" value="1"/>
</dbReference>
<dbReference type="AlphaFoldDB" id="A0A3G9K5E4"/>
<protein>
    <submittedName>
        <fullName evidence="2">Hydrolase</fullName>
    </submittedName>
</protein>